<keyword evidence="2" id="KW-1185">Reference proteome</keyword>
<reference evidence="1" key="1">
    <citation type="submission" date="2023-07" db="EMBL/GenBank/DDBJ databases">
        <title>draft genome sequence of fig (Ficus carica).</title>
        <authorList>
            <person name="Takahashi T."/>
            <person name="Nishimura K."/>
        </authorList>
    </citation>
    <scope>NUCLEOTIDE SEQUENCE</scope>
</reference>
<protein>
    <submittedName>
        <fullName evidence="1">Uncharacterized protein</fullName>
    </submittedName>
</protein>
<sequence>MSIKAPKEESKKHEVGCSALNVRCSTLKGRELTLKAAAHKKPAAAPAHVDD</sequence>
<evidence type="ECO:0000313" key="2">
    <source>
        <dbReference type="Proteomes" id="UP001187192"/>
    </source>
</evidence>
<comment type="caution">
    <text evidence="1">The sequence shown here is derived from an EMBL/GenBank/DDBJ whole genome shotgun (WGS) entry which is preliminary data.</text>
</comment>
<evidence type="ECO:0000313" key="1">
    <source>
        <dbReference type="EMBL" id="GMN51745.1"/>
    </source>
</evidence>
<gene>
    <name evidence="1" type="ORF">TIFTF001_020898</name>
</gene>
<proteinExistence type="predicted"/>
<dbReference type="Proteomes" id="UP001187192">
    <property type="component" value="Unassembled WGS sequence"/>
</dbReference>
<dbReference type="AlphaFoldDB" id="A0AA88DBD5"/>
<accession>A0AA88DBD5</accession>
<dbReference type="EMBL" id="BTGU01000039">
    <property type="protein sequence ID" value="GMN51745.1"/>
    <property type="molecule type" value="Genomic_DNA"/>
</dbReference>
<organism evidence="1 2">
    <name type="scientific">Ficus carica</name>
    <name type="common">Common fig</name>
    <dbReference type="NCBI Taxonomy" id="3494"/>
    <lineage>
        <taxon>Eukaryota</taxon>
        <taxon>Viridiplantae</taxon>
        <taxon>Streptophyta</taxon>
        <taxon>Embryophyta</taxon>
        <taxon>Tracheophyta</taxon>
        <taxon>Spermatophyta</taxon>
        <taxon>Magnoliopsida</taxon>
        <taxon>eudicotyledons</taxon>
        <taxon>Gunneridae</taxon>
        <taxon>Pentapetalae</taxon>
        <taxon>rosids</taxon>
        <taxon>fabids</taxon>
        <taxon>Rosales</taxon>
        <taxon>Moraceae</taxon>
        <taxon>Ficeae</taxon>
        <taxon>Ficus</taxon>
    </lineage>
</organism>
<name>A0AA88DBD5_FICCA</name>